<keyword evidence="1" id="KW-0732">Signal</keyword>
<evidence type="ECO:0000313" key="3">
    <source>
        <dbReference type="Proteomes" id="UP000519897"/>
    </source>
</evidence>
<protein>
    <submittedName>
        <fullName evidence="2">Uncharacterized protein</fullName>
    </submittedName>
</protein>
<gene>
    <name evidence="2" type="ORF">GGQ72_001375</name>
</gene>
<keyword evidence="3" id="KW-1185">Reference proteome</keyword>
<sequence>MKKLFVTSLASLLGATMAFVGHAQSADLKLSALPASDFAFCLASDAVFVAGATSATETGLVVTNVGNAMTNTSGKVVVAANNFYKNGAGGEWTSNMGQFSLPGGTCYNVSTMMKTTSPNGGTAWTCAATSGAASNAGATLSGLVSTQTQILNIATGYVTAGVSSTLNNAPIVNCPY</sequence>
<reference evidence="2 3" key="1">
    <citation type="submission" date="2020-08" db="EMBL/GenBank/DDBJ databases">
        <title>Genomic Encyclopedia of Type Strains, Phase IV (KMG-IV): sequencing the most valuable type-strain genomes for metagenomic binning, comparative biology and taxonomic classification.</title>
        <authorList>
            <person name="Goeker M."/>
        </authorList>
    </citation>
    <scope>NUCLEOTIDE SEQUENCE [LARGE SCALE GENOMIC DNA]</scope>
    <source>
        <strain evidence="2 3">DSM 29514</strain>
    </source>
</reference>
<comment type="caution">
    <text evidence="2">The sequence shown here is derived from an EMBL/GenBank/DDBJ whole genome shotgun (WGS) entry which is preliminary data.</text>
</comment>
<evidence type="ECO:0000256" key="1">
    <source>
        <dbReference type="SAM" id="SignalP"/>
    </source>
</evidence>
<name>A0A7W6LEE8_9HYPH</name>
<accession>A0A7W6LEE8</accession>
<dbReference type="RefSeq" id="WP_062552958.1">
    <property type="nucleotide sequence ID" value="NZ_CP049250.1"/>
</dbReference>
<proteinExistence type="predicted"/>
<dbReference type="EMBL" id="JACIEC010000001">
    <property type="protein sequence ID" value="MBB4142876.1"/>
    <property type="molecule type" value="Genomic_DNA"/>
</dbReference>
<organism evidence="2 3">
    <name type="scientific">Rhizobium rhizoryzae</name>
    <dbReference type="NCBI Taxonomy" id="451876"/>
    <lineage>
        <taxon>Bacteria</taxon>
        <taxon>Pseudomonadati</taxon>
        <taxon>Pseudomonadota</taxon>
        <taxon>Alphaproteobacteria</taxon>
        <taxon>Hyphomicrobiales</taxon>
        <taxon>Rhizobiaceae</taxon>
        <taxon>Rhizobium/Agrobacterium group</taxon>
        <taxon>Rhizobium</taxon>
    </lineage>
</organism>
<dbReference type="AlphaFoldDB" id="A0A7W6LEE8"/>
<evidence type="ECO:0000313" key="2">
    <source>
        <dbReference type="EMBL" id="MBB4142876.1"/>
    </source>
</evidence>
<feature type="signal peptide" evidence="1">
    <location>
        <begin position="1"/>
        <end position="25"/>
    </location>
</feature>
<dbReference type="Proteomes" id="UP000519897">
    <property type="component" value="Unassembled WGS sequence"/>
</dbReference>
<feature type="chain" id="PRO_5031471990" evidence="1">
    <location>
        <begin position="26"/>
        <end position="176"/>
    </location>
</feature>